<evidence type="ECO:0000313" key="1">
    <source>
        <dbReference type="Ensembl" id="ENSPMGP00000023315.1"/>
    </source>
</evidence>
<reference evidence="1" key="2">
    <citation type="submission" date="2025-09" db="UniProtKB">
        <authorList>
            <consortium name="Ensembl"/>
        </authorList>
    </citation>
    <scope>IDENTIFICATION</scope>
</reference>
<dbReference type="AlphaFoldDB" id="A0A3B4B2T2"/>
<keyword evidence="2" id="KW-1185">Reference proteome</keyword>
<evidence type="ECO:0000313" key="2">
    <source>
        <dbReference type="Proteomes" id="UP000261520"/>
    </source>
</evidence>
<proteinExistence type="predicted"/>
<organism evidence="1 2">
    <name type="scientific">Periophthalmus magnuspinnatus</name>
    <dbReference type="NCBI Taxonomy" id="409849"/>
    <lineage>
        <taxon>Eukaryota</taxon>
        <taxon>Metazoa</taxon>
        <taxon>Chordata</taxon>
        <taxon>Craniata</taxon>
        <taxon>Vertebrata</taxon>
        <taxon>Euteleostomi</taxon>
        <taxon>Actinopterygii</taxon>
        <taxon>Neopterygii</taxon>
        <taxon>Teleostei</taxon>
        <taxon>Neoteleostei</taxon>
        <taxon>Acanthomorphata</taxon>
        <taxon>Gobiaria</taxon>
        <taxon>Gobiiformes</taxon>
        <taxon>Gobioidei</taxon>
        <taxon>Gobiidae</taxon>
        <taxon>Oxudercinae</taxon>
        <taxon>Periophthalmus</taxon>
    </lineage>
</organism>
<dbReference type="Proteomes" id="UP000261520">
    <property type="component" value="Unplaced"/>
</dbReference>
<dbReference type="Ensembl" id="ENSPMGT00000024838.1">
    <property type="protein sequence ID" value="ENSPMGP00000023315.1"/>
    <property type="gene ID" value="ENSPMGG00000018857.1"/>
</dbReference>
<accession>A0A3B4B2T2</accession>
<sequence length="121" mass="12918">MRLTCVFDSVAEKASRPDLVGPAPGAPAGSGTPAGPGVPASLIAQGGSVIVNETRFLVQLNTFGFYANGTLDVNLTALRFSEQQVNYPVRHQRSEIGYVLDSATLQCSYHLIRISIFGSQY</sequence>
<reference evidence="1" key="1">
    <citation type="submission" date="2025-08" db="UniProtKB">
        <authorList>
            <consortium name="Ensembl"/>
        </authorList>
    </citation>
    <scope>IDENTIFICATION</scope>
</reference>
<protein>
    <submittedName>
        <fullName evidence="1">Uncharacterized protein</fullName>
    </submittedName>
</protein>
<name>A0A3B4B2T2_9GOBI</name>